<feature type="transmembrane region" description="Helical" evidence="1">
    <location>
        <begin position="32"/>
        <end position="56"/>
    </location>
</feature>
<feature type="domain" description="DUF7144" evidence="2">
    <location>
        <begin position="32"/>
        <end position="145"/>
    </location>
</feature>
<dbReference type="OrthoDB" id="4482242at2"/>
<feature type="transmembrane region" description="Helical" evidence="1">
    <location>
        <begin position="99"/>
        <end position="118"/>
    </location>
</feature>
<protein>
    <recommendedName>
        <fullName evidence="2">DUF7144 domain-containing protein</fullName>
    </recommendedName>
</protein>
<reference evidence="3 4" key="1">
    <citation type="submission" date="2018-05" db="EMBL/GenBank/DDBJ databases">
        <title>Streptomyces venezuelae.</title>
        <authorList>
            <person name="Kim W."/>
            <person name="Lee N."/>
            <person name="Cho B.-K."/>
        </authorList>
    </citation>
    <scope>NUCLEOTIDE SEQUENCE [LARGE SCALE GENOMIC DNA]</scope>
    <source>
        <strain evidence="3 4">ATCC 14584</strain>
    </source>
</reference>
<dbReference type="AlphaFoldDB" id="A0A5P2C478"/>
<name>A0A5P2C478_STRVZ</name>
<keyword evidence="1" id="KW-1133">Transmembrane helix</keyword>
<accession>A0A5P2C478</accession>
<dbReference type="Proteomes" id="UP000322927">
    <property type="component" value="Chromosome"/>
</dbReference>
<evidence type="ECO:0000256" key="1">
    <source>
        <dbReference type="SAM" id="Phobius"/>
    </source>
</evidence>
<dbReference type="Pfam" id="PF23636">
    <property type="entry name" value="DUF7144"/>
    <property type="match status" value="1"/>
</dbReference>
<dbReference type="EMBL" id="CP029192">
    <property type="protein sequence ID" value="QES35479.1"/>
    <property type="molecule type" value="Genomic_DNA"/>
</dbReference>
<feature type="transmembrane region" description="Helical" evidence="1">
    <location>
        <begin position="124"/>
        <end position="143"/>
    </location>
</feature>
<sequence>MAEHYTRNPAAGPGAPPPEPEHRVNVVTLGGVVFAACVLGLVGSFHVVAGLSAILSDNYYETQNNYSYDFDVNTRGWVEMLTGVVVLAAALSLFSGKTWARGVGIGIAGLSAMEHFFFTPYHPVWSALIILLDVVVIWSLATYGRREAHKAYGAPL</sequence>
<organism evidence="3 4">
    <name type="scientific">Streptomyces venezuelae</name>
    <dbReference type="NCBI Taxonomy" id="54571"/>
    <lineage>
        <taxon>Bacteria</taxon>
        <taxon>Bacillati</taxon>
        <taxon>Actinomycetota</taxon>
        <taxon>Actinomycetes</taxon>
        <taxon>Kitasatosporales</taxon>
        <taxon>Streptomycetaceae</taxon>
        <taxon>Streptomyces</taxon>
    </lineage>
</organism>
<evidence type="ECO:0000313" key="3">
    <source>
        <dbReference type="EMBL" id="QES35479.1"/>
    </source>
</evidence>
<dbReference type="RefSeq" id="WP_150217573.1">
    <property type="nucleotide sequence ID" value="NZ_CP029192.1"/>
</dbReference>
<feature type="transmembrane region" description="Helical" evidence="1">
    <location>
        <begin position="76"/>
        <end position="94"/>
    </location>
</feature>
<gene>
    <name evidence="3" type="ORF">DEJ48_20410</name>
</gene>
<keyword evidence="1" id="KW-0472">Membrane</keyword>
<evidence type="ECO:0000313" key="4">
    <source>
        <dbReference type="Proteomes" id="UP000322927"/>
    </source>
</evidence>
<proteinExistence type="predicted"/>
<evidence type="ECO:0000259" key="2">
    <source>
        <dbReference type="Pfam" id="PF23636"/>
    </source>
</evidence>
<keyword evidence="1" id="KW-0812">Transmembrane</keyword>
<dbReference type="InterPro" id="IPR055568">
    <property type="entry name" value="DUF7144"/>
</dbReference>